<evidence type="ECO:0000313" key="2">
    <source>
        <dbReference type="Proteomes" id="UP001271274"/>
    </source>
</evidence>
<reference evidence="1 2" key="1">
    <citation type="journal article" date="2023" name="Microb. Genom.">
        <title>Mesoterricola silvestris gen. nov., sp. nov., Mesoterricola sediminis sp. nov., Geothrix oryzae sp. nov., Geothrix edaphica sp. nov., Geothrix rubra sp. nov., and Geothrix limicola sp. nov., six novel members of Acidobacteriota isolated from soils.</title>
        <authorList>
            <person name="Weisberg A.J."/>
            <person name="Pearce E."/>
            <person name="Kramer C.G."/>
            <person name="Chang J.H."/>
            <person name="Clarke C.R."/>
        </authorList>
    </citation>
    <scope>NUCLEOTIDE SEQUENCE [LARGE SCALE GENOMIC DNA]</scope>
    <source>
        <strain evidence="1 2">ID09-01A</strain>
    </source>
</reference>
<evidence type="ECO:0000313" key="1">
    <source>
        <dbReference type="EMBL" id="MDX3704878.1"/>
    </source>
</evidence>
<dbReference type="Proteomes" id="UP001271274">
    <property type="component" value="Unassembled WGS sequence"/>
</dbReference>
<dbReference type="Pfam" id="PF13450">
    <property type="entry name" value="NAD_binding_8"/>
    <property type="match status" value="1"/>
</dbReference>
<sequence length="58" mass="6638">MAIIGTGLTSLSAALYLARKNAMAQVFEKRRGQIRRVGPRRRHGHTEKFLVSGWNWNE</sequence>
<dbReference type="EMBL" id="JARAYU010000016">
    <property type="protein sequence ID" value="MDX3704878.1"/>
    <property type="molecule type" value="Genomic_DNA"/>
</dbReference>
<keyword evidence="2" id="KW-1185">Reference proteome</keyword>
<organism evidence="1 2">
    <name type="scientific">Streptomyces europaeiscabiei</name>
    <dbReference type="NCBI Taxonomy" id="146819"/>
    <lineage>
        <taxon>Bacteria</taxon>
        <taxon>Bacillati</taxon>
        <taxon>Actinomycetota</taxon>
        <taxon>Actinomycetes</taxon>
        <taxon>Kitasatosporales</taxon>
        <taxon>Streptomycetaceae</taxon>
        <taxon>Streptomyces</taxon>
    </lineage>
</organism>
<dbReference type="RefSeq" id="WP_319053814.1">
    <property type="nucleotide sequence ID" value="NZ_JARAUR010000078.1"/>
</dbReference>
<gene>
    <name evidence="1" type="ORF">PV662_35090</name>
</gene>
<dbReference type="Gene3D" id="3.50.50.60">
    <property type="entry name" value="FAD/NAD(P)-binding domain"/>
    <property type="match status" value="1"/>
</dbReference>
<protein>
    <submittedName>
        <fullName evidence="1">NAD(P)-binding protein</fullName>
    </submittedName>
</protein>
<proteinExistence type="predicted"/>
<name>A0ABU4NS22_9ACTN</name>
<dbReference type="InterPro" id="IPR036188">
    <property type="entry name" value="FAD/NAD-bd_sf"/>
</dbReference>
<comment type="caution">
    <text evidence="1">The sequence shown here is derived from an EMBL/GenBank/DDBJ whole genome shotgun (WGS) entry which is preliminary data.</text>
</comment>
<accession>A0ABU4NS22</accession>